<evidence type="ECO:0008006" key="3">
    <source>
        <dbReference type="Google" id="ProtNLM"/>
    </source>
</evidence>
<dbReference type="AlphaFoldDB" id="A0A840IJ28"/>
<reference evidence="1 2" key="1">
    <citation type="submission" date="2020-08" db="EMBL/GenBank/DDBJ databases">
        <title>Genomic Encyclopedia of Archaeal and Bacterial Type Strains, Phase II (KMG-II): from individual species to whole genera.</title>
        <authorList>
            <person name="Goeker M."/>
        </authorList>
    </citation>
    <scope>NUCLEOTIDE SEQUENCE [LARGE SCALE GENOMIC DNA]</scope>
    <source>
        <strain evidence="1 2">DSM 23288</strain>
    </source>
</reference>
<evidence type="ECO:0000313" key="1">
    <source>
        <dbReference type="EMBL" id="MBB4664345.1"/>
    </source>
</evidence>
<keyword evidence="2" id="KW-1185">Reference proteome</keyword>
<dbReference type="EMBL" id="JACHNU010000007">
    <property type="protein sequence ID" value="MBB4664345.1"/>
    <property type="molecule type" value="Genomic_DNA"/>
</dbReference>
<protein>
    <recommendedName>
        <fullName evidence="3">DUF1990 domain-containing protein</fullName>
    </recommendedName>
</protein>
<gene>
    <name evidence="1" type="ORF">BDZ31_003956</name>
</gene>
<proteinExistence type="predicted"/>
<accession>A0A840IJ28</accession>
<evidence type="ECO:0000313" key="2">
    <source>
        <dbReference type="Proteomes" id="UP000585272"/>
    </source>
</evidence>
<dbReference type="Proteomes" id="UP000585272">
    <property type="component" value="Unassembled WGS sequence"/>
</dbReference>
<name>A0A840IJ28_9ACTN</name>
<organism evidence="1 2">
    <name type="scientific">Conexibacter arvalis</name>
    <dbReference type="NCBI Taxonomy" id="912552"/>
    <lineage>
        <taxon>Bacteria</taxon>
        <taxon>Bacillati</taxon>
        <taxon>Actinomycetota</taxon>
        <taxon>Thermoleophilia</taxon>
        <taxon>Solirubrobacterales</taxon>
        <taxon>Conexibacteraceae</taxon>
        <taxon>Conexibacter</taxon>
    </lineage>
</organism>
<comment type="caution">
    <text evidence="1">The sequence shown here is derived from an EMBL/GenBank/DDBJ whole genome shotgun (WGS) entry which is preliminary data.</text>
</comment>
<dbReference type="RefSeq" id="WP_183344339.1">
    <property type="nucleotide sequence ID" value="NZ_JACHNU010000007.1"/>
</dbReference>
<sequence>MPLLAAMLALFTAAAVAVRRRARRAWPARARIVSAEDHTTLDRRGAVRSTQAADLTMPAQVLEQLWTPAQLERLAATYWRFLSRVTLGLIRVDYSETQRTVVLLRQPLRLLRFQAPEYEMDGERGIVRWRIDDGLLVARAGRHGDGRLQIDVRRCGPAGREPGMERLHVEVEVANFYPAIAHSISRHVYRWTQSFVHVLVTHGFLRSLARLDLAESRVGRFAPERVEDVPDPT</sequence>